<comment type="similarity">
    <text evidence="1">Belongs to the thioesterase family.</text>
</comment>
<protein>
    <submittedName>
        <fullName evidence="3">Thioesterase domain-containing protein</fullName>
    </submittedName>
</protein>
<dbReference type="PANTHER" id="PTHR11487">
    <property type="entry name" value="THIOESTERASE"/>
    <property type="match status" value="1"/>
</dbReference>
<accession>A0A7W8E4A3</accession>
<name>A0A7W8E4A3_9BACT</name>
<dbReference type="Gene3D" id="3.40.50.1820">
    <property type="entry name" value="alpha/beta hydrolase"/>
    <property type="match status" value="2"/>
</dbReference>
<gene>
    <name evidence="3" type="ORF">HDF16_003556</name>
</gene>
<evidence type="ECO:0000313" key="3">
    <source>
        <dbReference type="EMBL" id="MBB5058833.1"/>
    </source>
</evidence>
<sequence length="502" mass="55366">MAAKLVQMIRGIQPFGPYRIAGWSFGGTLAYEVAHQIIGAGENISFLGLFDATYAPHYMEQSNGSPHMFSLPFNSSQALKMLVLTRLFSEERTAVSERIATSVAKDSFTQTVAALNKQDLIPYPYSLMSAEELRTGLHRDHIFSKALFGYCAQPLPIDLHVFIAADTATAEPFKGWEDVVPQKQMHRHLVPGTHHLMMDDPNVPILANLLSGLLLSSSEPASHIYRKASLNTIQRSATQKYPLLLVPGAGMAITSFLDLVQELKHDGSIFGLQPPSLEHNVSVPYSNVETAATDYLQAMGKTFATPPAIIGYSFGGWVAFEIALRLQNVGAEAPALLLVDTEPPDNDPAVVHELTHLEVLSEWIRACELSGGVSLGIDDALLRSRSHATQLSLIHRRMVAAKMLPSRSTPEILYAPIRNLAASLRTTYAPKAPYMGEVLLVSAEDPMRPFETAASQQEDVLTRWRKFAPRLTNKRLFANHFQLLKVPYVHELAQIIKDGLPQ</sequence>
<dbReference type="Pfam" id="PF00975">
    <property type="entry name" value="Thioesterase"/>
    <property type="match status" value="2"/>
</dbReference>
<evidence type="ECO:0000313" key="4">
    <source>
        <dbReference type="Proteomes" id="UP000540989"/>
    </source>
</evidence>
<dbReference type="GO" id="GO:0008610">
    <property type="term" value="P:lipid biosynthetic process"/>
    <property type="evidence" value="ECO:0007669"/>
    <property type="project" value="TreeGrafter"/>
</dbReference>
<evidence type="ECO:0000256" key="1">
    <source>
        <dbReference type="ARBA" id="ARBA00007169"/>
    </source>
</evidence>
<feature type="domain" description="Thioesterase" evidence="2">
    <location>
        <begin position="1"/>
        <end position="199"/>
    </location>
</feature>
<dbReference type="PANTHER" id="PTHR11487:SF0">
    <property type="entry name" value="S-ACYL FATTY ACID SYNTHASE THIOESTERASE, MEDIUM CHAIN"/>
    <property type="match status" value="1"/>
</dbReference>
<dbReference type="EMBL" id="JACHIP010000005">
    <property type="protein sequence ID" value="MBB5058833.1"/>
    <property type="molecule type" value="Genomic_DNA"/>
</dbReference>
<reference evidence="3 4" key="1">
    <citation type="submission" date="2020-08" db="EMBL/GenBank/DDBJ databases">
        <title>Genomic Encyclopedia of Type Strains, Phase IV (KMG-V): Genome sequencing to study the core and pangenomes of soil and plant-associated prokaryotes.</title>
        <authorList>
            <person name="Whitman W."/>
        </authorList>
    </citation>
    <scope>NUCLEOTIDE SEQUENCE [LARGE SCALE GENOMIC DNA]</scope>
    <source>
        <strain evidence="3 4">M8UP14</strain>
    </source>
</reference>
<evidence type="ECO:0000259" key="2">
    <source>
        <dbReference type="Pfam" id="PF00975"/>
    </source>
</evidence>
<dbReference type="SUPFAM" id="SSF53474">
    <property type="entry name" value="alpha/beta-Hydrolases"/>
    <property type="match status" value="2"/>
</dbReference>
<dbReference type="InterPro" id="IPR001031">
    <property type="entry name" value="Thioesterase"/>
</dbReference>
<comment type="caution">
    <text evidence="3">The sequence shown here is derived from an EMBL/GenBank/DDBJ whole genome shotgun (WGS) entry which is preliminary data.</text>
</comment>
<dbReference type="InterPro" id="IPR012223">
    <property type="entry name" value="TEII"/>
</dbReference>
<proteinExistence type="inferred from homology"/>
<dbReference type="AlphaFoldDB" id="A0A7W8E4A3"/>
<dbReference type="InterPro" id="IPR029058">
    <property type="entry name" value="AB_hydrolase_fold"/>
</dbReference>
<feature type="domain" description="Thioesterase" evidence="2">
    <location>
        <begin position="242"/>
        <end position="346"/>
    </location>
</feature>
<dbReference type="Proteomes" id="UP000540989">
    <property type="component" value="Unassembled WGS sequence"/>
</dbReference>
<organism evidence="3 4">
    <name type="scientific">Granulicella aggregans</name>
    <dbReference type="NCBI Taxonomy" id="474949"/>
    <lineage>
        <taxon>Bacteria</taxon>
        <taxon>Pseudomonadati</taxon>
        <taxon>Acidobacteriota</taxon>
        <taxon>Terriglobia</taxon>
        <taxon>Terriglobales</taxon>
        <taxon>Acidobacteriaceae</taxon>
        <taxon>Granulicella</taxon>
    </lineage>
</organism>
<keyword evidence="4" id="KW-1185">Reference proteome</keyword>